<dbReference type="InterPro" id="IPR003325">
    <property type="entry name" value="TerD"/>
</dbReference>
<dbReference type="KEGG" id="mpsy:CEK71_21800"/>
<keyword evidence="3" id="KW-1185">Reference proteome</keyword>
<dbReference type="Proteomes" id="UP000197019">
    <property type="component" value="Chromosome"/>
</dbReference>
<name>A0A1Z4C4Q9_9GAMM</name>
<accession>A0A1Z4C4Q9</accession>
<sequence>MPFWRMTEPTHMNILRGQRLNLADLIDVSTLFTLEATVDAPVLRINFSCFGLDADSKLADKRYMSFYNQPTTPCGGVLFKCPDNNAAIFTIDLQKLPAAVEHLVIAAAIDGYGVMSQMGGGVSRRRYSINSAPSAVAE</sequence>
<dbReference type="CDD" id="cd06974">
    <property type="entry name" value="TerD_like"/>
    <property type="match status" value="1"/>
</dbReference>
<protein>
    <recommendedName>
        <fullName evidence="1">TerD domain-containing protein</fullName>
    </recommendedName>
</protein>
<evidence type="ECO:0000313" key="2">
    <source>
        <dbReference type="EMBL" id="ASF48478.1"/>
    </source>
</evidence>
<dbReference type="Pfam" id="PF02342">
    <property type="entry name" value="TerD"/>
    <property type="match status" value="1"/>
</dbReference>
<dbReference type="RefSeq" id="WP_088621340.1">
    <property type="nucleotide sequence ID" value="NZ_CP022129.1"/>
</dbReference>
<organism evidence="2 3">
    <name type="scientific">Methylovulum psychrotolerans</name>
    <dbReference type="NCBI Taxonomy" id="1704499"/>
    <lineage>
        <taxon>Bacteria</taxon>
        <taxon>Pseudomonadati</taxon>
        <taxon>Pseudomonadota</taxon>
        <taxon>Gammaproteobacteria</taxon>
        <taxon>Methylococcales</taxon>
        <taxon>Methylococcaceae</taxon>
        <taxon>Methylovulum</taxon>
    </lineage>
</organism>
<evidence type="ECO:0000313" key="3">
    <source>
        <dbReference type="Proteomes" id="UP000197019"/>
    </source>
</evidence>
<feature type="domain" description="TerD" evidence="1">
    <location>
        <begin position="13"/>
        <end position="124"/>
    </location>
</feature>
<proteinExistence type="predicted"/>
<dbReference type="EMBL" id="CP022129">
    <property type="protein sequence ID" value="ASF48478.1"/>
    <property type="molecule type" value="Genomic_DNA"/>
</dbReference>
<dbReference type="Gene3D" id="2.60.60.30">
    <property type="entry name" value="sav2460 like domains"/>
    <property type="match status" value="1"/>
</dbReference>
<dbReference type="OrthoDB" id="2079357at2"/>
<gene>
    <name evidence="2" type="ORF">CEK71_21800</name>
</gene>
<dbReference type="AlphaFoldDB" id="A0A1Z4C4Q9"/>
<reference evidence="2 3" key="1">
    <citation type="submission" date="2017-06" db="EMBL/GenBank/DDBJ databases">
        <title>Genome Sequencing of the methanotroph Methylovulum psychrotolerants str. HV10-M2 isolated from a high-altitude environment.</title>
        <authorList>
            <person name="Mateos-Rivera A."/>
        </authorList>
    </citation>
    <scope>NUCLEOTIDE SEQUENCE [LARGE SCALE GENOMIC DNA]</scope>
    <source>
        <strain evidence="2 3">HV10_M2</strain>
    </source>
</reference>
<evidence type="ECO:0000259" key="1">
    <source>
        <dbReference type="Pfam" id="PF02342"/>
    </source>
</evidence>